<dbReference type="PRINTS" id="PR00756">
    <property type="entry name" value="ALADIPTASE"/>
</dbReference>
<dbReference type="Proteomes" id="UP000198327">
    <property type="component" value="Unassembled WGS sequence"/>
</dbReference>
<evidence type="ECO:0000256" key="4">
    <source>
        <dbReference type="ARBA" id="ARBA00012564"/>
    </source>
</evidence>
<comment type="catalytic activity">
    <reaction evidence="1">
        <text>Release of an N-terminal amino acid, Xaa-|-Yaa- from a peptide, amide or arylamide. Xaa is preferably Ala, but may be most amino acids including Pro (slow action). When a terminal hydrophobic residue is followed by a prolyl residue, the two may be released as an intact Xaa-Pro dipeptide.</text>
        <dbReference type="EC" id="3.4.11.2"/>
    </reaction>
</comment>
<evidence type="ECO:0000256" key="9">
    <source>
        <dbReference type="ARBA" id="ARBA00022801"/>
    </source>
</evidence>
<dbReference type="PANTHER" id="PTHR11533">
    <property type="entry name" value="PROTEASE M1 ZINC METALLOPROTEASE"/>
    <property type="match status" value="1"/>
</dbReference>
<sequence length="857" mass="92603">MVAPNLTRDQAATRSTVLGNPTYSIVLDLTDGSGNPSEKTFLSTTTIAFSATPGASSVVDIVADSVRSATLNGSDLDISSYDEETGIALNDLAEQNEVVVVAECAYSHTGEGLHRFVDPSDGSVYLYTQFETADAKRMFACFDQPDLKATFDLKVTAPESWKIISNSAHAAEPAAGEHVFDTTPLMSTYLVALIAGPYAEWTDSYTDDHGTIPLGIYCRASLAEHMDAERLFTETKQGFGFYHANFGTPYAFGKYDQLFVPEFNAGAMENAGAVTFLEDYVFRSKVTRYSYERRAETVLHEMAHMWFGDLVTMTWWDDLWLNESFATFASVLCQAEATEYTNAWTTFANVEKSWAYRQDQLPSTHPIAADIPDLAAVEVNFDGITYAKGASVLKQLVAYVGKDDFLAGLRSYFVDHAFGNATFSDLLSALEKSSGRDLSDWGDQWLRTTGLNTLSPDFDVDSSGNFTRFAVKQSGAAPGAGERRVHRIAVGIYDDEGGRLVRTKRVELDLDAAESTDVAELVGVARGKLVLVNDDDLTYCSVRLDPESLDTLIARIGDIVDPLPRTLAWSAAWEMTRQAEMKARDFVALVQRGIASETEVGVVQRLLLQAQTAINSYAEPQWATSTGQPEFADTLLDLARGADAGSDHQLAFVNSLTGSVLSERHVGVLKGLLDGDVAGQDLGGLDVDTDLRWRIVGALAGAGAIDSDGSASPIIDAEADRDNTAAGARSAAAARAARPDADVKNQAWATVVDDDSVPNITARSIIGGFAGPGQSALLEPFVDRYFEAISGVWARRSSEVAQTVVVGLYPSWSISDESVAAADRFLDGDLPPALRRLVVEGRAGIVRSLKARQFDAS</sequence>
<dbReference type="STRING" id="398843.A3K89_20275"/>
<dbReference type="NCBIfam" id="TIGR02412">
    <property type="entry name" value="pepN_strep_liv"/>
    <property type="match status" value="1"/>
</dbReference>
<comment type="cofactor">
    <cofactor evidence="2">
        <name>Zn(2+)</name>
        <dbReference type="ChEBI" id="CHEBI:29105"/>
    </cofactor>
</comment>
<dbReference type="GO" id="GO:0006508">
    <property type="term" value="P:proteolysis"/>
    <property type="evidence" value="ECO:0007669"/>
    <property type="project" value="UniProtKB-KW"/>
</dbReference>
<evidence type="ECO:0000256" key="13">
    <source>
        <dbReference type="ARBA" id="ARBA00031533"/>
    </source>
</evidence>
<comment type="similarity">
    <text evidence="3">Belongs to the peptidase M1 family.</text>
</comment>
<protein>
    <recommendedName>
        <fullName evidence="5">Aminopeptidase N</fullName>
        <ecNumber evidence="4">3.4.11.2</ecNumber>
    </recommendedName>
    <alternativeName>
        <fullName evidence="12">Alanine aminopeptidase</fullName>
    </alternativeName>
    <alternativeName>
        <fullName evidence="13">Lysyl aminopeptidase</fullName>
    </alternativeName>
</protein>
<keyword evidence="8" id="KW-0479">Metal-binding</keyword>
<dbReference type="GO" id="GO:0043171">
    <property type="term" value="P:peptide catabolic process"/>
    <property type="evidence" value="ECO:0007669"/>
    <property type="project" value="TreeGrafter"/>
</dbReference>
<dbReference type="Pfam" id="PF01433">
    <property type="entry name" value="Peptidase_M1"/>
    <property type="match status" value="1"/>
</dbReference>
<organism evidence="17 18">
    <name type="scientific">Rhodococcoides kyotonense</name>
    <dbReference type="NCBI Taxonomy" id="398843"/>
    <lineage>
        <taxon>Bacteria</taxon>
        <taxon>Bacillati</taxon>
        <taxon>Actinomycetota</taxon>
        <taxon>Actinomycetes</taxon>
        <taxon>Mycobacteriales</taxon>
        <taxon>Nocardiaceae</taxon>
        <taxon>Rhodococcoides</taxon>
    </lineage>
</organism>
<dbReference type="AlphaFoldDB" id="A0A239HEH9"/>
<dbReference type="InterPro" id="IPR042097">
    <property type="entry name" value="Aminopeptidase_N-like_N_sf"/>
</dbReference>
<keyword evidence="7" id="KW-0645">Protease</keyword>
<proteinExistence type="inferred from homology"/>
<dbReference type="InterPro" id="IPR012778">
    <property type="entry name" value="Pept_M1_aminopeptidase"/>
</dbReference>
<gene>
    <name evidence="17" type="ORF">SAMN05421642_105219</name>
</gene>
<dbReference type="GO" id="GO:0005737">
    <property type="term" value="C:cytoplasm"/>
    <property type="evidence" value="ECO:0007669"/>
    <property type="project" value="TreeGrafter"/>
</dbReference>
<evidence type="ECO:0000313" key="17">
    <source>
        <dbReference type="EMBL" id="SNS79545.1"/>
    </source>
</evidence>
<evidence type="ECO:0000256" key="5">
    <source>
        <dbReference type="ARBA" id="ARBA00015611"/>
    </source>
</evidence>
<dbReference type="InterPro" id="IPR045357">
    <property type="entry name" value="Aminopeptidase_N-like_N"/>
</dbReference>
<keyword evidence="18" id="KW-1185">Reference proteome</keyword>
<dbReference type="CDD" id="cd09602">
    <property type="entry name" value="M1_APN"/>
    <property type="match status" value="1"/>
</dbReference>
<dbReference type="PANTHER" id="PTHR11533:SF174">
    <property type="entry name" value="PUROMYCIN-SENSITIVE AMINOPEPTIDASE-RELATED"/>
    <property type="match status" value="1"/>
</dbReference>
<accession>A0A239HEH9</accession>
<evidence type="ECO:0000256" key="11">
    <source>
        <dbReference type="ARBA" id="ARBA00023049"/>
    </source>
</evidence>
<evidence type="ECO:0000256" key="8">
    <source>
        <dbReference type="ARBA" id="ARBA00022723"/>
    </source>
</evidence>
<dbReference type="OrthoDB" id="100605at2"/>
<evidence type="ECO:0000256" key="3">
    <source>
        <dbReference type="ARBA" id="ARBA00010136"/>
    </source>
</evidence>
<dbReference type="SUPFAM" id="SSF63737">
    <property type="entry name" value="Leukotriene A4 hydrolase N-terminal domain"/>
    <property type="match status" value="1"/>
</dbReference>
<evidence type="ECO:0000313" key="18">
    <source>
        <dbReference type="Proteomes" id="UP000198327"/>
    </source>
</evidence>
<dbReference type="InterPro" id="IPR050344">
    <property type="entry name" value="Peptidase_M1_aminopeptidases"/>
</dbReference>
<dbReference type="GO" id="GO:0008270">
    <property type="term" value="F:zinc ion binding"/>
    <property type="evidence" value="ECO:0007669"/>
    <property type="project" value="InterPro"/>
</dbReference>
<feature type="domain" description="Aminopeptidase N-like N-terminal" evidence="16">
    <location>
        <begin position="109"/>
        <end position="190"/>
    </location>
</feature>
<feature type="domain" description="ERAP1-like C-terminal" evidence="15">
    <location>
        <begin position="529"/>
        <end position="845"/>
    </location>
</feature>
<dbReference type="GO" id="GO:0005615">
    <property type="term" value="C:extracellular space"/>
    <property type="evidence" value="ECO:0007669"/>
    <property type="project" value="TreeGrafter"/>
</dbReference>
<keyword evidence="11" id="KW-0482">Metalloprotease</keyword>
<dbReference type="EC" id="3.4.11.2" evidence="4"/>
<dbReference type="Gene3D" id="1.10.390.10">
    <property type="entry name" value="Neutral Protease Domain 2"/>
    <property type="match status" value="1"/>
</dbReference>
<dbReference type="FunFam" id="1.10.390.10:FF:000004">
    <property type="entry name" value="Aminopeptidase N"/>
    <property type="match status" value="1"/>
</dbReference>
<dbReference type="GO" id="GO:0016020">
    <property type="term" value="C:membrane"/>
    <property type="evidence" value="ECO:0007669"/>
    <property type="project" value="TreeGrafter"/>
</dbReference>
<keyword evidence="10" id="KW-0862">Zinc</keyword>
<dbReference type="InterPro" id="IPR027268">
    <property type="entry name" value="Peptidase_M4/M1_CTD_sf"/>
</dbReference>
<dbReference type="InterPro" id="IPR001930">
    <property type="entry name" value="Peptidase_M1"/>
</dbReference>
<name>A0A239HEH9_9NOCA</name>
<keyword evidence="6 17" id="KW-0031">Aminopeptidase</keyword>
<dbReference type="RefSeq" id="WP_089245886.1">
    <property type="nucleotide sequence ID" value="NZ_FZOW01000005.1"/>
</dbReference>
<dbReference type="Pfam" id="PF11838">
    <property type="entry name" value="ERAP1_C"/>
    <property type="match status" value="1"/>
</dbReference>
<evidence type="ECO:0000256" key="6">
    <source>
        <dbReference type="ARBA" id="ARBA00022438"/>
    </source>
</evidence>
<dbReference type="InterPro" id="IPR014782">
    <property type="entry name" value="Peptidase_M1_dom"/>
</dbReference>
<evidence type="ECO:0000259" key="16">
    <source>
        <dbReference type="Pfam" id="PF17900"/>
    </source>
</evidence>
<evidence type="ECO:0000259" key="14">
    <source>
        <dbReference type="Pfam" id="PF01433"/>
    </source>
</evidence>
<dbReference type="InterPro" id="IPR024571">
    <property type="entry name" value="ERAP1-like_C_dom"/>
</dbReference>
<dbReference type="EMBL" id="FZOW01000005">
    <property type="protein sequence ID" value="SNS79545.1"/>
    <property type="molecule type" value="Genomic_DNA"/>
</dbReference>
<keyword evidence="9" id="KW-0378">Hydrolase</keyword>
<dbReference type="GO" id="GO:0070006">
    <property type="term" value="F:metalloaminopeptidase activity"/>
    <property type="evidence" value="ECO:0007669"/>
    <property type="project" value="TreeGrafter"/>
</dbReference>
<dbReference type="Gene3D" id="2.60.40.1730">
    <property type="entry name" value="tricorn interacting facor f3 domain"/>
    <property type="match status" value="1"/>
</dbReference>
<evidence type="ECO:0000256" key="10">
    <source>
        <dbReference type="ARBA" id="ARBA00022833"/>
    </source>
</evidence>
<feature type="domain" description="Peptidase M1 membrane alanine aminopeptidase" evidence="14">
    <location>
        <begin position="234"/>
        <end position="445"/>
    </location>
</feature>
<dbReference type="SUPFAM" id="SSF55486">
    <property type="entry name" value="Metalloproteases ('zincins'), catalytic domain"/>
    <property type="match status" value="1"/>
</dbReference>
<evidence type="ECO:0000256" key="7">
    <source>
        <dbReference type="ARBA" id="ARBA00022670"/>
    </source>
</evidence>
<dbReference type="GO" id="GO:0016285">
    <property type="term" value="F:alanyl aminopeptidase activity"/>
    <property type="evidence" value="ECO:0007669"/>
    <property type="project" value="UniProtKB-EC"/>
</dbReference>
<dbReference type="Pfam" id="PF17900">
    <property type="entry name" value="Peptidase_M1_N"/>
    <property type="match status" value="1"/>
</dbReference>
<reference evidence="18" key="1">
    <citation type="submission" date="2017-06" db="EMBL/GenBank/DDBJ databases">
        <authorList>
            <person name="Varghese N."/>
            <person name="Submissions S."/>
        </authorList>
    </citation>
    <scope>NUCLEOTIDE SEQUENCE [LARGE SCALE GENOMIC DNA]</scope>
    <source>
        <strain evidence="18">JCM 23211</strain>
    </source>
</reference>
<evidence type="ECO:0000256" key="1">
    <source>
        <dbReference type="ARBA" id="ARBA00000098"/>
    </source>
</evidence>
<evidence type="ECO:0000256" key="12">
    <source>
        <dbReference type="ARBA" id="ARBA00029811"/>
    </source>
</evidence>
<evidence type="ECO:0000259" key="15">
    <source>
        <dbReference type="Pfam" id="PF11838"/>
    </source>
</evidence>
<evidence type="ECO:0000256" key="2">
    <source>
        <dbReference type="ARBA" id="ARBA00001947"/>
    </source>
</evidence>
<dbReference type="FunFam" id="2.60.40.1730:FF:000010">
    <property type="entry name" value="Putative aminopeptidase N"/>
    <property type="match status" value="1"/>
</dbReference>
<dbReference type="GO" id="GO:0042277">
    <property type="term" value="F:peptide binding"/>
    <property type="evidence" value="ECO:0007669"/>
    <property type="project" value="TreeGrafter"/>
</dbReference>